<dbReference type="SUPFAM" id="SSF143990">
    <property type="entry name" value="YbiA-like"/>
    <property type="match status" value="1"/>
</dbReference>
<dbReference type="InterPro" id="IPR012816">
    <property type="entry name" value="NADAR"/>
</dbReference>
<dbReference type="OrthoDB" id="67297at2"/>
<dbReference type="STRING" id="512399.A8709_05170"/>
<name>A0A1C0ZU00_9BACL</name>
<evidence type="ECO:0000256" key="1">
    <source>
        <dbReference type="ARBA" id="ARBA00000022"/>
    </source>
</evidence>
<feature type="domain" description="NADAR" evidence="3">
    <location>
        <begin position="10"/>
        <end position="146"/>
    </location>
</feature>
<sequence>MKSENKVINFYETDKPYGCFSNFAKYPIEIQGKIWPTSEHYFQAQKFEGTEHEEQIRLARTPMEAARMGRERFRPLRSDWEEIKLAIMKEAVKAKIQQHETVRDILLSTGNCVLVEHTKNDEFWGDNGDGTGQNMLGKILMEIRAEYGSQTRV</sequence>
<evidence type="ECO:0000313" key="5">
    <source>
        <dbReference type="Proteomes" id="UP000093309"/>
    </source>
</evidence>
<comment type="caution">
    <text evidence="4">The sequence shown here is derived from an EMBL/GenBank/DDBJ whole genome shotgun (WGS) entry which is preliminary data.</text>
</comment>
<dbReference type="AlphaFoldDB" id="A0A1C0ZU00"/>
<dbReference type="CDD" id="cd15457">
    <property type="entry name" value="NADAR"/>
    <property type="match status" value="1"/>
</dbReference>
<evidence type="ECO:0000313" key="4">
    <source>
        <dbReference type="EMBL" id="OCT11556.1"/>
    </source>
</evidence>
<evidence type="ECO:0000259" key="3">
    <source>
        <dbReference type="Pfam" id="PF08719"/>
    </source>
</evidence>
<keyword evidence="5" id="KW-1185">Reference proteome</keyword>
<comment type="catalytic activity">
    <reaction evidence="2">
        <text>2,5-diamino-6-hydroxy-4-(5-phosphoribosylamino)-pyrimidine + H2O = 2,5,6-triamino-4-hydroxypyrimidine + D-ribose 5-phosphate</text>
        <dbReference type="Rhea" id="RHEA:23436"/>
        <dbReference type="ChEBI" id="CHEBI:15377"/>
        <dbReference type="ChEBI" id="CHEBI:58614"/>
        <dbReference type="ChEBI" id="CHEBI:78346"/>
        <dbReference type="ChEBI" id="CHEBI:137796"/>
    </reaction>
</comment>
<reference evidence="5" key="1">
    <citation type="submission" date="2016-05" db="EMBL/GenBank/DDBJ databases">
        <title>Paenibacillus oryzae. sp. nov., isolated from the rice root.</title>
        <authorList>
            <person name="Zhang J."/>
            <person name="Zhang X."/>
        </authorList>
    </citation>
    <scope>NUCLEOTIDE SEQUENCE [LARGE SCALE GENOMIC DNA]</scope>
    <source>
        <strain evidence="5">KCTC13222</strain>
    </source>
</reference>
<accession>A0A1C0ZU00</accession>
<dbReference type="EMBL" id="LYPC01000028">
    <property type="protein sequence ID" value="OCT11556.1"/>
    <property type="molecule type" value="Genomic_DNA"/>
</dbReference>
<dbReference type="Gene3D" id="1.10.357.40">
    <property type="entry name" value="YbiA-like"/>
    <property type="match status" value="1"/>
</dbReference>
<dbReference type="NCBIfam" id="TIGR02464">
    <property type="entry name" value="ribofla_fusion"/>
    <property type="match status" value="1"/>
</dbReference>
<dbReference type="InterPro" id="IPR037238">
    <property type="entry name" value="YbiA-like_sf"/>
</dbReference>
<proteinExistence type="predicted"/>
<protein>
    <submittedName>
        <fullName evidence="4">Swarming motility protein YbiA</fullName>
    </submittedName>
</protein>
<gene>
    <name evidence="4" type="ORF">A8709_05170</name>
</gene>
<comment type="catalytic activity">
    <reaction evidence="1">
        <text>5-amino-6-(5-phospho-D-ribosylamino)uracil + H2O = 5,6-diaminouracil + D-ribose 5-phosphate</text>
        <dbReference type="Rhea" id="RHEA:55020"/>
        <dbReference type="ChEBI" id="CHEBI:15377"/>
        <dbReference type="ChEBI" id="CHEBI:46252"/>
        <dbReference type="ChEBI" id="CHEBI:58453"/>
        <dbReference type="ChEBI" id="CHEBI:78346"/>
    </reaction>
</comment>
<dbReference type="Proteomes" id="UP000093309">
    <property type="component" value="Unassembled WGS sequence"/>
</dbReference>
<dbReference type="Pfam" id="PF08719">
    <property type="entry name" value="NADAR"/>
    <property type="match status" value="1"/>
</dbReference>
<organism evidence="4 5">
    <name type="scientific">Paenibacillus pectinilyticus</name>
    <dbReference type="NCBI Taxonomy" id="512399"/>
    <lineage>
        <taxon>Bacteria</taxon>
        <taxon>Bacillati</taxon>
        <taxon>Bacillota</taxon>
        <taxon>Bacilli</taxon>
        <taxon>Bacillales</taxon>
        <taxon>Paenibacillaceae</taxon>
        <taxon>Paenibacillus</taxon>
    </lineage>
</organism>
<evidence type="ECO:0000256" key="2">
    <source>
        <dbReference type="ARBA" id="ARBA00000751"/>
    </source>
</evidence>